<name>A0ABW4PV54_9MICO</name>
<dbReference type="PANTHER" id="PTHR36974">
    <property type="entry name" value="MEMBRANE PROTEIN-RELATED"/>
    <property type="match status" value="1"/>
</dbReference>
<sequence length="104" mass="10728">MGVLHFAAPSVFDQIVPRALPGRARSYTLASGGAELVVAGLLMSPRTRGWGSVAAVALLVAVFPANVQMALDSRDASPLRRAVALGRLPLQGVLIAQAVGAGRR</sequence>
<feature type="transmembrane region" description="Helical" evidence="1">
    <location>
        <begin position="50"/>
        <end position="71"/>
    </location>
</feature>
<dbReference type="RefSeq" id="WP_137771579.1">
    <property type="nucleotide sequence ID" value="NZ_BAAAIS010000002.1"/>
</dbReference>
<organism evidence="2 3">
    <name type="scientific">Brachybacterium rhamnosum</name>
    <dbReference type="NCBI Taxonomy" id="173361"/>
    <lineage>
        <taxon>Bacteria</taxon>
        <taxon>Bacillati</taxon>
        <taxon>Actinomycetota</taxon>
        <taxon>Actinomycetes</taxon>
        <taxon>Micrococcales</taxon>
        <taxon>Dermabacteraceae</taxon>
        <taxon>Brachybacterium</taxon>
    </lineage>
</organism>
<keyword evidence="1" id="KW-0472">Membrane</keyword>
<keyword evidence="3" id="KW-1185">Reference proteome</keyword>
<keyword evidence="1" id="KW-1133">Transmembrane helix</keyword>
<proteinExistence type="predicted"/>
<dbReference type="EMBL" id="JBHUFL010000002">
    <property type="protein sequence ID" value="MFD1834015.1"/>
    <property type="molecule type" value="Genomic_DNA"/>
</dbReference>
<evidence type="ECO:0000313" key="3">
    <source>
        <dbReference type="Proteomes" id="UP001597280"/>
    </source>
</evidence>
<dbReference type="PANTHER" id="PTHR36974:SF1">
    <property type="entry name" value="DOXX FAMILY MEMBRANE PROTEIN"/>
    <property type="match status" value="1"/>
</dbReference>
<evidence type="ECO:0008006" key="4">
    <source>
        <dbReference type="Google" id="ProtNLM"/>
    </source>
</evidence>
<dbReference type="Proteomes" id="UP001597280">
    <property type="component" value="Unassembled WGS sequence"/>
</dbReference>
<protein>
    <recommendedName>
        <fullName evidence="4">DoxX family protein</fullName>
    </recommendedName>
</protein>
<comment type="caution">
    <text evidence="2">The sequence shown here is derived from an EMBL/GenBank/DDBJ whole genome shotgun (WGS) entry which is preliminary data.</text>
</comment>
<reference evidence="3" key="1">
    <citation type="journal article" date="2019" name="Int. J. Syst. Evol. Microbiol.">
        <title>The Global Catalogue of Microorganisms (GCM) 10K type strain sequencing project: providing services to taxonomists for standard genome sequencing and annotation.</title>
        <authorList>
            <consortium name="The Broad Institute Genomics Platform"/>
            <consortium name="The Broad Institute Genome Sequencing Center for Infectious Disease"/>
            <person name="Wu L."/>
            <person name="Ma J."/>
        </authorList>
    </citation>
    <scope>NUCLEOTIDE SEQUENCE [LARGE SCALE GENOMIC DNA]</scope>
    <source>
        <strain evidence="3">JCM 11650</strain>
    </source>
</reference>
<keyword evidence="1" id="KW-0812">Transmembrane</keyword>
<evidence type="ECO:0000256" key="1">
    <source>
        <dbReference type="SAM" id="Phobius"/>
    </source>
</evidence>
<gene>
    <name evidence="2" type="ORF">ACFSDA_02905</name>
</gene>
<accession>A0ABW4PV54</accession>
<evidence type="ECO:0000313" key="2">
    <source>
        <dbReference type="EMBL" id="MFD1834015.1"/>
    </source>
</evidence>